<protein>
    <submittedName>
        <fullName evidence="4">GNAT family N-acetyltransferase</fullName>
        <ecNumber evidence="4">2.3.-.-</ecNumber>
    </submittedName>
</protein>
<dbReference type="EC" id="2.3.-.-" evidence="4"/>
<gene>
    <name evidence="4" type="ORF">ACFSC0_02615</name>
</gene>
<dbReference type="InterPro" id="IPR016181">
    <property type="entry name" value="Acyl_CoA_acyltransferase"/>
</dbReference>
<dbReference type="InterPro" id="IPR000182">
    <property type="entry name" value="GNAT_dom"/>
</dbReference>
<dbReference type="CDD" id="cd04301">
    <property type="entry name" value="NAT_SF"/>
    <property type="match status" value="1"/>
</dbReference>
<evidence type="ECO:0000256" key="1">
    <source>
        <dbReference type="ARBA" id="ARBA00022679"/>
    </source>
</evidence>
<evidence type="ECO:0000256" key="2">
    <source>
        <dbReference type="ARBA" id="ARBA00023315"/>
    </source>
</evidence>
<evidence type="ECO:0000313" key="4">
    <source>
        <dbReference type="EMBL" id="MFD1782272.1"/>
    </source>
</evidence>
<organism evidence="4 5">
    <name type="scientific">Phenylobacterium terrae</name>
    <dbReference type="NCBI Taxonomy" id="2665495"/>
    <lineage>
        <taxon>Bacteria</taxon>
        <taxon>Pseudomonadati</taxon>
        <taxon>Pseudomonadota</taxon>
        <taxon>Alphaproteobacteria</taxon>
        <taxon>Caulobacterales</taxon>
        <taxon>Caulobacteraceae</taxon>
        <taxon>Phenylobacterium</taxon>
    </lineage>
</organism>
<dbReference type="GO" id="GO:0016746">
    <property type="term" value="F:acyltransferase activity"/>
    <property type="evidence" value="ECO:0007669"/>
    <property type="project" value="UniProtKB-KW"/>
</dbReference>
<dbReference type="Proteomes" id="UP001597237">
    <property type="component" value="Unassembled WGS sequence"/>
</dbReference>
<dbReference type="PROSITE" id="PS51186">
    <property type="entry name" value="GNAT"/>
    <property type="match status" value="1"/>
</dbReference>
<accession>A0ABW4MXE8</accession>
<name>A0ABW4MXE8_9CAUL</name>
<dbReference type="EMBL" id="JBHUEY010000001">
    <property type="protein sequence ID" value="MFD1782272.1"/>
    <property type="molecule type" value="Genomic_DNA"/>
</dbReference>
<comment type="caution">
    <text evidence="4">The sequence shown here is derived from an EMBL/GenBank/DDBJ whole genome shotgun (WGS) entry which is preliminary data.</text>
</comment>
<dbReference type="Pfam" id="PF00583">
    <property type="entry name" value="Acetyltransf_1"/>
    <property type="match status" value="1"/>
</dbReference>
<dbReference type="RefSeq" id="WP_377280668.1">
    <property type="nucleotide sequence ID" value="NZ_JBHRSI010000001.1"/>
</dbReference>
<keyword evidence="2 4" id="KW-0012">Acyltransferase</keyword>
<dbReference type="PANTHER" id="PTHR43877">
    <property type="entry name" value="AMINOALKYLPHOSPHONATE N-ACETYLTRANSFERASE-RELATED-RELATED"/>
    <property type="match status" value="1"/>
</dbReference>
<evidence type="ECO:0000313" key="5">
    <source>
        <dbReference type="Proteomes" id="UP001597237"/>
    </source>
</evidence>
<evidence type="ECO:0000259" key="3">
    <source>
        <dbReference type="PROSITE" id="PS51186"/>
    </source>
</evidence>
<keyword evidence="5" id="KW-1185">Reference proteome</keyword>
<feature type="domain" description="N-acetyltransferase" evidence="3">
    <location>
        <begin position="1"/>
        <end position="142"/>
    </location>
</feature>
<dbReference type="Gene3D" id="3.40.630.30">
    <property type="match status" value="1"/>
</dbReference>
<proteinExistence type="predicted"/>
<dbReference type="SUPFAM" id="SSF55729">
    <property type="entry name" value="Acyl-CoA N-acyltransferases (Nat)"/>
    <property type="match status" value="1"/>
</dbReference>
<sequence length="152" mass="17230">MTAAVFIDEAGAGDLAWLIEADRHVPEAWVRRCIDHGEYLIARHADVPLGFLRYSWFWGTIPFMDLIWVDPAHRRTGVGRALVARWEADMRERGAEVLLTSSMSDEPEPQAWHRRNGFTECGQLTFGVAQPTPEVFFVKDLQRSGRPHALSG</sequence>
<keyword evidence="1 4" id="KW-0808">Transferase</keyword>
<reference evidence="5" key="1">
    <citation type="journal article" date="2019" name="Int. J. Syst. Evol. Microbiol.">
        <title>The Global Catalogue of Microorganisms (GCM) 10K type strain sequencing project: providing services to taxonomists for standard genome sequencing and annotation.</title>
        <authorList>
            <consortium name="The Broad Institute Genomics Platform"/>
            <consortium name="The Broad Institute Genome Sequencing Center for Infectious Disease"/>
            <person name="Wu L."/>
            <person name="Ma J."/>
        </authorList>
    </citation>
    <scope>NUCLEOTIDE SEQUENCE [LARGE SCALE GENOMIC DNA]</scope>
    <source>
        <strain evidence="5">DFY28</strain>
    </source>
</reference>
<dbReference type="InterPro" id="IPR050832">
    <property type="entry name" value="Bact_Acetyltransf"/>
</dbReference>